<name>A0A0S4JMS9_BODSA</name>
<feature type="coiled-coil region" evidence="1">
    <location>
        <begin position="396"/>
        <end position="423"/>
    </location>
</feature>
<reference evidence="3" key="1">
    <citation type="submission" date="2015-09" db="EMBL/GenBank/DDBJ databases">
        <authorList>
            <consortium name="Pathogen Informatics"/>
        </authorList>
    </citation>
    <scope>NUCLEOTIDE SEQUENCE [LARGE SCALE GENOMIC DNA]</scope>
    <source>
        <strain evidence="3">Lake Konstanz</strain>
    </source>
</reference>
<dbReference type="Proteomes" id="UP000051952">
    <property type="component" value="Unassembled WGS sequence"/>
</dbReference>
<gene>
    <name evidence="2" type="ORF">BSAL_39445</name>
</gene>
<organism evidence="2 3">
    <name type="scientific">Bodo saltans</name>
    <name type="common">Flagellated protozoan</name>
    <dbReference type="NCBI Taxonomy" id="75058"/>
    <lineage>
        <taxon>Eukaryota</taxon>
        <taxon>Discoba</taxon>
        <taxon>Euglenozoa</taxon>
        <taxon>Kinetoplastea</taxon>
        <taxon>Metakinetoplastina</taxon>
        <taxon>Eubodonida</taxon>
        <taxon>Bodonidae</taxon>
        <taxon>Bodo</taxon>
    </lineage>
</organism>
<proteinExistence type="predicted"/>
<keyword evidence="1" id="KW-0175">Coiled coil</keyword>
<evidence type="ECO:0000256" key="1">
    <source>
        <dbReference type="SAM" id="Coils"/>
    </source>
</evidence>
<protein>
    <submittedName>
        <fullName evidence="2">Uncharacterized protein</fullName>
    </submittedName>
</protein>
<keyword evidence="3" id="KW-1185">Reference proteome</keyword>
<dbReference type="EMBL" id="CYKH01002089">
    <property type="protein sequence ID" value="CUG92804.1"/>
    <property type="molecule type" value="Genomic_DNA"/>
</dbReference>
<accession>A0A0S4JMS9</accession>
<dbReference type="AlphaFoldDB" id="A0A0S4JMS9"/>
<dbReference type="VEuPathDB" id="TriTrypDB:BSAL_39445"/>
<evidence type="ECO:0000313" key="3">
    <source>
        <dbReference type="Proteomes" id="UP000051952"/>
    </source>
</evidence>
<sequence>MHCIQFRPSLRFFQGPHVAVAASEIGLESSDRPTPVIGRTGLLSKEDRLAHAEALRSVLVHVIIPTEIASHIVGGDHSSILSDVLSSAFEITKAQPPKDTSCDLELVLSLSNNLSVSQAVSVIFETLLDLREKTGRIAELHKCSLYSMICDGLCVKDVCDSRSISLGLLQSDLTLGVSDAAGNVLQLLKRLFVPKAGPPLLLELNLPNAPTVTQIANYFQNVHCNGTGMAPSQKTMLNILTTFVPNDAHKNRTVFVASNHEAAFQPPFYLKLFVPHERVRMRKLQLKEAILRERLVAHFFALMHDFFMPYFELVQRDVSFRTDWIMFQSHCRHRLHISERENRIVAQQRVVIHEEAFQHQLIAVEEESERFLQIAQQFEQLTLSSCGEASRKEMVLDAESLQRQKLEAQFAEAKSQVKHLLALNERKVDYRSCAIAMEEDSRLAMLRAYHIAIQSTM</sequence>
<evidence type="ECO:0000313" key="2">
    <source>
        <dbReference type="EMBL" id="CUG92804.1"/>
    </source>
</evidence>